<feature type="transmembrane region" description="Helical" evidence="6">
    <location>
        <begin position="73"/>
        <end position="93"/>
    </location>
</feature>
<feature type="transmembrane region" description="Helical" evidence="6">
    <location>
        <begin position="435"/>
        <end position="458"/>
    </location>
</feature>
<evidence type="ECO:0000256" key="5">
    <source>
        <dbReference type="SAM" id="MobiDB-lite"/>
    </source>
</evidence>
<keyword evidence="9" id="KW-1185">Reference proteome</keyword>
<dbReference type="CDD" id="cd17321">
    <property type="entry name" value="MFS_MMR_MDR_like"/>
    <property type="match status" value="1"/>
</dbReference>
<feature type="transmembrane region" description="Helical" evidence="6">
    <location>
        <begin position="131"/>
        <end position="154"/>
    </location>
</feature>
<dbReference type="Gene3D" id="1.20.1250.20">
    <property type="entry name" value="MFS general substrate transporter like domains"/>
    <property type="match status" value="1"/>
</dbReference>
<feature type="transmembrane region" description="Helical" evidence="6">
    <location>
        <begin position="44"/>
        <end position="61"/>
    </location>
</feature>
<feature type="transmembrane region" description="Helical" evidence="6">
    <location>
        <begin position="363"/>
        <end position="386"/>
    </location>
</feature>
<dbReference type="EMBL" id="SOFP01000075">
    <property type="protein sequence ID" value="TFC10389.1"/>
    <property type="molecule type" value="Genomic_DNA"/>
</dbReference>
<feature type="transmembrane region" description="Helical" evidence="6">
    <location>
        <begin position="105"/>
        <end position="124"/>
    </location>
</feature>
<dbReference type="Pfam" id="PF07690">
    <property type="entry name" value="MFS_1"/>
    <property type="match status" value="1"/>
</dbReference>
<feature type="transmembrane region" description="Helical" evidence="6">
    <location>
        <begin position="331"/>
        <end position="351"/>
    </location>
</feature>
<keyword evidence="4 6" id="KW-0472">Membrane</keyword>
<reference evidence="8 9" key="1">
    <citation type="submission" date="2019-03" db="EMBL/GenBank/DDBJ databases">
        <title>Genomics of glacier-inhabiting Cryobacterium strains.</title>
        <authorList>
            <person name="Liu Q."/>
            <person name="Xin Y.-H."/>
        </authorList>
    </citation>
    <scope>NUCLEOTIDE SEQUENCE [LARGE SCALE GENOMIC DNA]</scope>
    <source>
        <strain evidence="8 9">MDT1-3</strain>
    </source>
</reference>
<dbReference type="PRINTS" id="PR01036">
    <property type="entry name" value="TCRTETB"/>
</dbReference>
<evidence type="ECO:0000313" key="8">
    <source>
        <dbReference type="EMBL" id="TFC10389.1"/>
    </source>
</evidence>
<feature type="region of interest" description="Disordered" evidence="5">
    <location>
        <begin position="478"/>
        <end position="498"/>
    </location>
</feature>
<dbReference type="InterPro" id="IPR020846">
    <property type="entry name" value="MFS_dom"/>
</dbReference>
<evidence type="ECO:0000256" key="3">
    <source>
        <dbReference type="ARBA" id="ARBA00022989"/>
    </source>
</evidence>
<feature type="transmembrane region" description="Helical" evidence="6">
    <location>
        <begin position="166"/>
        <end position="186"/>
    </location>
</feature>
<evidence type="ECO:0000256" key="6">
    <source>
        <dbReference type="SAM" id="Phobius"/>
    </source>
</evidence>
<evidence type="ECO:0000256" key="2">
    <source>
        <dbReference type="ARBA" id="ARBA00022692"/>
    </source>
</evidence>
<feature type="transmembrane region" description="Helical" evidence="6">
    <location>
        <begin position="407"/>
        <end position="429"/>
    </location>
</feature>
<dbReference type="GO" id="GO:0005886">
    <property type="term" value="C:plasma membrane"/>
    <property type="evidence" value="ECO:0007669"/>
    <property type="project" value="UniProtKB-SubCell"/>
</dbReference>
<keyword evidence="2 6" id="KW-0812">Transmembrane</keyword>
<keyword evidence="3 6" id="KW-1133">Transmembrane helix</keyword>
<dbReference type="PANTHER" id="PTHR42718">
    <property type="entry name" value="MAJOR FACILITATOR SUPERFAMILY MULTIDRUG TRANSPORTER MFSC"/>
    <property type="match status" value="1"/>
</dbReference>
<proteinExistence type="predicted"/>
<organism evidence="8 9">
    <name type="scientific">Cryobacterium algoritolerans</name>
    <dbReference type="NCBI Taxonomy" id="1259184"/>
    <lineage>
        <taxon>Bacteria</taxon>
        <taxon>Bacillati</taxon>
        <taxon>Actinomycetota</taxon>
        <taxon>Actinomycetes</taxon>
        <taxon>Micrococcales</taxon>
        <taxon>Microbacteriaceae</taxon>
        <taxon>Cryobacterium</taxon>
    </lineage>
</organism>
<accession>A0A4R8WIJ8</accession>
<comment type="caution">
    <text evidence="8">The sequence shown here is derived from an EMBL/GenBank/DDBJ whole genome shotgun (WGS) entry which is preliminary data.</text>
</comment>
<protein>
    <submittedName>
        <fullName evidence="8">MFS transporter</fullName>
    </submittedName>
</protein>
<feature type="transmembrane region" description="Helical" evidence="6">
    <location>
        <begin position="271"/>
        <end position="294"/>
    </location>
</feature>
<dbReference type="Gene3D" id="1.20.1720.10">
    <property type="entry name" value="Multidrug resistance protein D"/>
    <property type="match status" value="1"/>
</dbReference>
<name>A0A4R8WIJ8_9MICO</name>
<dbReference type="InterPro" id="IPR036259">
    <property type="entry name" value="MFS_trans_sf"/>
</dbReference>
<evidence type="ECO:0000256" key="4">
    <source>
        <dbReference type="ARBA" id="ARBA00023136"/>
    </source>
</evidence>
<comment type="subcellular location">
    <subcellularLocation>
        <location evidence="1">Cell membrane</location>
        <topology evidence="1">Multi-pass membrane protein</topology>
    </subcellularLocation>
</comment>
<dbReference type="SUPFAM" id="SSF103473">
    <property type="entry name" value="MFS general substrate transporter"/>
    <property type="match status" value="1"/>
</dbReference>
<dbReference type="GO" id="GO:0022857">
    <property type="term" value="F:transmembrane transporter activity"/>
    <property type="evidence" value="ECO:0007669"/>
    <property type="project" value="InterPro"/>
</dbReference>
<dbReference type="InterPro" id="IPR011701">
    <property type="entry name" value="MFS"/>
</dbReference>
<evidence type="ECO:0000313" key="9">
    <source>
        <dbReference type="Proteomes" id="UP000298412"/>
    </source>
</evidence>
<sequence length="498" mass="51077">MRARGIAVVVLLFAAFMDLLDTTIVNVALPSIQADLDATPAQLEWIVSGYVLAFAVVLITGGRLGDILGRKRMFLVGVAGFTLASASCAAASSGDTLVGSRLVQGLFAALMTPQVLSIIQVLFAPKERAGVFGALGGISGLAAVAGPLLGGILVTHNAFDLGWRTVFLINLPVGVLLFIAAAVVIPESRSTERVRLDVPGVVLVSAALFLAVFALIEGRQEGWPVWIWLMLAAAPVVLVVFVLYQRSLGKRGGSALVPLSLFSSRGYSAGVFTNFSFGASIGGFFLILVLYLQIGLRYSAIDAALATLPFSIGALAGSGLAVPLSPRLGRTLILGGALAQIAGLSWIAAIVTGQADALSGSDMILPMALAGFGLALLVVPLTDVALAKTSVANAGAASGVFGTFQQVGSAIGIAVVGVIFFGIAGTAYTAQNLRLAFLGGLWVPLVALSLAAMGTFLLPSVADVQTHKADTEALAESDFKNSPASVGGRPGRGWHRPA</sequence>
<dbReference type="PANTHER" id="PTHR42718:SF39">
    <property type="entry name" value="ACTINORHODIN TRANSPORTER-RELATED"/>
    <property type="match status" value="1"/>
</dbReference>
<dbReference type="OrthoDB" id="9781469at2"/>
<dbReference type="Proteomes" id="UP000298412">
    <property type="component" value="Unassembled WGS sequence"/>
</dbReference>
<feature type="transmembrane region" description="Helical" evidence="6">
    <location>
        <begin position="222"/>
        <end position="244"/>
    </location>
</feature>
<dbReference type="PROSITE" id="PS50850">
    <property type="entry name" value="MFS"/>
    <property type="match status" value="1"/>
</dbReference>
<feature type="domain" description="Major facilitator superfamily (MFS) profile" evidence="7">
    <location>
        <begin position="7"/>
        <end position="463"/>
    </location>
</feature>
<gene>
    <name evidence="8" type="ORF">E3O19_15415</name>
</gene>
<dbReference type="RefSeq" id="WP_134569070.1">
    <property type="nucleotide sequence ID" value="NZ_SOFP01000075.1"/>
</dbReference>
<feature type="transmembrane region" description="Helical" evidence="6">
    <location>
        <begin position="300"/>
        <end position="324"/>
    </location>
</feature>
<evidence type="ECO:0000256" key="1">
    <source>
        <dbReference type="ARBA" id="ARBA00004651"/>
    </source>
</evidence>
<feature type="transmembrane region" description="Helical" evidence="6">
    <location>
        <begin position="198"/>
        <end position="216"/>
    </location>
</feature>
<dbReference type="AlphaFoldDB" id="A0A4R8WIJ8"/>
<evidence type="ECO:0000259" key="7">
    <source>
        <dbReference type="PROSITE" id="PS50850"/>
    </source>
</evidence>